<dbReference type="Proteomes" id="UP000215902">
    <property type="component" value="Unassembled WGS sequence"/>
</dbReference>
<evidence type="ECO:0000313" key="3">
    <source>
        <dbReference type="Proteomes" id="UP000215902"/>
    </source>
</evidence>
<feature type="region of interest" description="Disordered" evidence="1">
    <location>
        <begin position="1"/>
        <end position="41"/>
    </location>
</feature>
<dbReference type="AlphaFoldDB" id="A0A267H792"/>
<evidence type="ECO:0000313" key="2">
    <source>
        <dbReference type="EMBL" id="PAA94143.1"/>
    </source>
</evidence>
<keyword evidence="3" id="KW-1185">Reference proteome</keyword>
<comment type="caution">
    <text evidence="2">The sequence shown here is derived from an EMBL/GenBank/DDBJ whole genome shotgun (WGS) entry which is preliminary data.</text>
</comment>
<evidence type="ECO:0000256" key="1">
    <source>
        <dbReference type="SAM" id="MobiDB-lite"/>
    </source>
</evidence>
<protein>
    <submittedName>
        <fullName evidence="2">Uncharacterized protein</fullName>
    </submittedName>
</protein>
<dbReference type="EMBL" id="NIVC01000014">
    <property type="protein sequence ID" value="PAA94143.1"/>
    <property type="molecule type" value="Genomic_DNA"/>
</dbReference>
<proteinExistence type="predicted"/>
<sequence length="137" mass="14747">TEKQEHSRSSAGSSGGGRSADTKDRKQSKSRRSRSRSSSVQARRIVVGGIIDTIDVLIGIVSVEGGTVASDGLRDGESEIVRVRPLILLESAGLVTPDQSKTRPALQRSLFKLNSLSLQHLPQSQPPTRPPLWLPLS</sequence>
<feature type="non-terminal residue" evidence="2">
    <location>
        <position position="1"/>
    </location>
</feature>
<name>A0A267H792_9PLAT</name>
<organism evidence="2 3">
    <name type="scientific">Macrostomum lignano</name>
    <dbReference type="NCBI Taxonomy" id="282301"/>
    <lineage>
        <taxon>Eukaryota</taxon>
        <taxon>Metazoa</taxon>
        <taxon>Spiralia</taxon>
        <taxon>Lophotrochozoa</taxon>
        <taxon>Platyhelminthes</taxon>
        <taxon>Rhabditophora</taxon>
        <taxon>Macrostomorpha</taxon>
        <taxon>Macrostomida</taxon>
        <taxon>Macrostomidae</taxon>
        <taxon>Macrostomum</taxon>
    </lineage>
</organism>
<accession>A0A267H792</accession>
<reference evidence="2 3" key="1">
    <citation type="submission" date="2017-06" db="EMBL/GenBank/DDBJ databases">
        <title>A platform for efficient transgenesis in Macrostomum lignano, a flatworm model organism for stem cell research.</title>
        <authorList>
            <person name="Berezikov E."/>
        </authorList>
    </citation>
    <scope>NUCLEOTIDE SEQUENCE [LARGE SCALE GENOMIC DNA]</scope>
    <source>
        <strain evidence="2">DV1</strain>
        <tissue evidence="2">Whole organism</tissue>
    </source>
</reference>
<gene>
    <name evidence="2" type="ORF">BOX15_Mlig022037g1</name>
</gene>